<sequence length="411" mass="47373">MAIMGSTFLSLADTSFSKLSQSFQIFGHFIASLIPLIYLFSVSSLFFDIVHYQLHQCTRSSHPFLRRLERIHHFHHLYYNRKMKFDQRYLRQNQFQALPLELGFQIIGSCLGYMLAVLVVPNAETWITEVHLWTLLGIQILRSTFVICTSGRDSNHLTYQRAPKDPNWIFVGPEFHCLHHVYPKRYMGSFVKCFDWVWGTASSLRTKRFVLTGGSGAFGQSMVAELKREGVRCIRTLKFGSDWNHNYFEGAISAFSKSDVLILAHGSKGQSAVESNCDSSVELVRLFKQHSQAKELHSTLPEVWYVGSEIELHPSWGNAELQRYSVSKRKFLPHARSFFDDPEILYRHIVPSSFSSSMGYAIVSASWTAKVTMWWIHRGARYIPATYTGIAYLNYLKFMWWVPYAGDAQVD</sequence>
<evidence type="ECO:0008006" key="4">
    <source>
        <dbReference type="Google" id="ProtNLM"/>
    </source>
</evidence>
<comment type="caution">
    <text evidence="2">The sequence shown here is derived from an EMBL/GenBank/DDBJ whole genome shotgun (WGS) entry which is preliminary data.</text>
</comment>
<gene>
    <name evidence="2" type="ORF">PSALAMII_LOCUS6592</name>
</gene>
<feature type="transmembrane region" description="Helical" evidence="1">
    <location>
        <begin position="25"/>
        <end position="50"/>
    </location>
</feature>
<reference evidence="2" key="1">
    <citation type="submission" date="2021-07" db="EMBL/GenBank/DDBJ databases">
        <authorList>
            <person name="Branca A.L. A."/>
        </authorList>
    </citation>
    <scope>NUCLEOTIDE SEQUENCE</scope>
</reference>
<feature type="transmembrane region" description="Helical" evidence="1">
    <location>
        <begin position="98"/>
        <end position="120"/>
    </location>
</feature>
<dbReference type="EMBL" id="CAJVPD010000243">
    <property type="protein sequence ID" value="CAG8389811.1"/>
    <property type="molecule type" value="Genomic_DNA"/>
</dbReference>
<keyword evidence="1" id="KW-0812">Transmembrane</keyword>
<dbReference type="OrthoDB" id="515401at2759"/>
<evidence type="ECO:0000313" key="3">
    <source>
        <dbReference type="Proteomes" id="UP001152592"/>
    </source>
</evidence>
<dbReference type="AlphaFoldDB" id="A0A9W4JEW7"/>
<dbReference type="SUPFAM" id="SSF51735">
    <property type="entry name" value="NAD(P)-binding Rossmann-fold domains"/>
    <property type="match status" value="1"/>
</dbReference>
<name>A0A9W4JEW7_9EURO</name>
<keyword evidence="1" id="KW-0472">Membrane</keyword>
<dbReference type="InterPro" id="IPR036291">
    <property type="entry name" value="NAD(P)-bd_dom_sf"/>
</dbReference>
<accession>A0A9W4JEW7</accession>
<organism evidence="2 3">
    <name type="scientific">Penicillium salamii</name>
    <dbReference type="NCBI Taxonomy" id="1612424"/>
    <lineage>
        <taxon>Eukaryota</taxon>
        <taxon>Fungi</taxon>
        <taxon>Dikarya</taxon>
        <taxon>Ascomycota</taxon>
        <taxon>Pezizomycotina</taxon>
        <taxon>Eurotiomycetes</taxon>
        <taxon>Eurotiomycetidae</taxon>
        <taxon>Eurotiales</taxon>
        <taxon>Aspergillaceae</taxon>
        <taxon>Penicillium</taxon>
    </lineage>
</organism>
<keyword evidence="1" id="KW-1133">Transmembrane helix</keyword>
<protein>
    <recommendedName>
        <fullName evidence="4">Fatty acid hydroxylase domain-containing protein</fullName>
    </recommendedName>
</protein>
<evidence type="ECO:0000256" key="1">
    <source>
        <dbReference type="SAM" id="Phobius"/>
    </source>
</evidence>
<proteinExistence type="predicted"/>
<evidence type="ECO:0000313" key="2">
    <source>
        <dbReference type="EMBL" id="CAG8389811.1"/>
    </source>
</evidence>
<dbReference type="Proteomes" id="UP001152592">
    <property type="component" value="Unassembled WGS sequence"/>
</dbReference>